<dbReference type="GO" id="GO:0035673">
    <property type="term" value="F:oligopeptide transmembrane transporter activity"/>
    <property type="evidence" value="ECO:0007669"/>
    <property type="project" value="InterPro"/>
</dbReference>
<dbReference type="Proteomes" id="UP000291088">
    <property type="component" value="Unassembled WGS sequence"/>
</dbReference>
<keyword evidence="3" id="KW-0812">Transmembrane</keyword>
<dbReference type="InterPro" id="IPR004813">
    <property type="entry name" value="OPT"/>
</dbReference>
<accession>A0A4Q2S8G2</accession>
<reference evidence="6 7" key="1">
    <citation type="submission" date="2019-01" db="EMBL/GenBank/DDBJ databases">
        <authorList>
            <person name="Deng T."/>
        </authorList>
    </citation>
    <scope>NUCLEOTIDE SEQUENCE [LARGE SCALE GENOMIC DNA]</scope>
    <source>
        <strain evidence="6 7">F8825</strain>
    </source>
</reference>
<dbReference type="PANTHER" id="PTHR31645:SF17">
    <property type="entry name" value="IRON-PHYTOSIDEROPHORE TRANSPORTER YSL15"/>
    <property type="match status" value="1"/>
</dbReference>
<evidence type="ECO:0000256" key="3">
    <source>
        <dbReference type="ARBA" id="ARBA00022692"/>
    </source>
</evidence>
<evidence type="ECO:0000256" key="2">
    <source>
        <dbReference type="ARBA" id="ARBA00022448"/>
    </source>
</evidence>
<dbReference type="Pfam" id="PF03169">
    <property type="entry name" value="OPT"/>
    <property type="match status" value="1"/>
</dbReference>
<keyword evidence="4" id="KW-1133">Transmembrane helix</keyword>
<keyword evidence="2" id="KW-0813">Transport</keyword>
<evidence type="ECO:0000256" key="5">
    <source>
        <dbReference type="ARBA" id="ARBA00023136"/>
    </source>
</evidence>
<evidence type="ECO:0000313" key="7">
    <source>
        <dbReference type="Proteomes" id="UP000291088"/>
    </source>
</evidence>
<feature type="non-terminal residue" evidence="6">
    <location>
        <position position="84"/>
    </location>
</feature>
<name>A0A4Q2S8G2_9HYPH</name>
<proteinExistence type="predicted"/>
<dbReference type="GO" id="GO:0051980">
    <property type="term" value="F:iron-nicotianamine transmembrane transporter activity"/>
    <property type="evidence" value="ECO:0007669"/>
    <property type="project" value="TreeGrafter"/>
</dbReference>
<keyword evidence="7" id="KW-1185">Reference proteome</keyword>
<evidence type="ECO:0000313" key="6">
    <source>
        <dbReference type="EMBL" id="RYB98278.1"/>
    </source>
</evidence>
<dbReference type="AlphaFoldDB" id="A0A4Q2S8G2"/>
<gene>
    <name evidence="6" type="ORF">EUU22_22360</name>
</gene>
<sequence>LNISAALLAFLALRGWTRALERLGFSPRPFTRQENTVVQTCAVACYTIAFGGTSPGCSLCVDLLLLYRQRVPFLERNFRNFDPP</sequence>
<dbReference type="PANTHER" id="PTHR31645">
    <property type="entry name" value="OLIGOPEPTIDE TRANSPORTER YGL114W-RELATED"/>
    <property type="match status" value="1"/>
</dbReference>
<protein>
    <submittedName>
        <fullName evidence="6">Uncharacterized protein</fullName>
    </submittedName>
</protein>
<feature type="non-terminal residue" evidence="6">
    <location>
        <position position="1"/>
    </location>
</feature>
<organism evidence="6 7">
    <name type="scientific">Ciceribacter ferrooxidans</name>
    <dbReference type="NCBI Taxonomy" id="2509717"/>
    <lineage>
        <taxon>Bacteria</taxon>
        <taxon>Pseudomonadati</taxon>
        <taxon>Pseudomonadota</taxon>
        <taxon>Alphaproteobacteria</taxon>
        <taxon>Hyphomicrobiales</taxon>
        <taxon>Rhizobiaceae</taxon>
        <taxon>Ciceribacter</taxon>
    </lineage>
</organism>
<dbReference type="InterPro" id="IPR045035">
    <property type="entry name" value="YSL-like"/>
</dbReference>
<dbReference type="GO" id="GO:0010039">
    <property type="term" value="P:response to iron ion"/>
    <property type="evidence" value="ECO:0007669"/>
    <property type="project" value="TreeGrafter"/>
</dbReference>
<comment type="subcellular location">
    <subcellularLocation>
        <location evidence="1">Membrane</location>
        <topology evidence="1">Multi-pass membrane protein</topology>
    </subcellularLocation>
</comment>
<dbReference type="EMBL" id="SDVB01000379">
    <property type="protein sequence ID" value="RYB98278.1"/>
    <property type="molecule type" value="Genomic_DNA"/>
</dbReference>
<evidence type="ECO:0000256" key="4">
    <source>
        <dbReference type="ARBA" id="ARBA00022989"/>
    </source>
</evidence>
<keyword evidence="5" id="KW-0472">Membrane</keyword>
<evidence type="ECO:0000256" key="1">
    <source>
        <dbReference type="ARBA" id="ARBA00004141"/>
    </source>
</evidence>
<comment type="caution">
    <text evidence="6">The sequence shown here is derived from an EMBL/GenBank/DDBJ whole genome shotgun (WGS) entry which is preliminary data.</text>
</comment>
<dbReference type="GO" id="GO:0005886">
    <property type="term" value="C:plasma membrane"/>
    <property type="evidence" value="ECO:0007669"/>
    <property type="project" value="TreeGrafter"/>
</dbReference>